<dbReference type="OrthoDB" id="2423195at2759"/>
<name>A0A9W9K719_9EURO</name>
<evidence type="ECO:0000256" key="1">
    <source>
        <dbReference type="SAM" id="MobiDB-lite"/>
    </source>
</evidence>
<dbReference type="EMBL" id="JAPMSZ010000007">
    <property type="protein sequence ID" value="KAJ5095474.1"/>
    <property type="molecule type" value="Genomic_DNA"/>
</dbReference>
<gene>
    <name evidence="2" type="ORF">NUU61_004830</name>
</gene>
<keyword evidence="3" id="KW-1185">Reference proteome</keyword>
<dbReference type="GeneID" id="81394580"/>
<reference evidence="2" key="1">
    <citation type="submission" date="2022-11" db="EMBL/GenBank/DDBJ databases">
        <authorList>
            <person name="Petersen C."/>
        </authorList>
    </citation>
    <scope>NUCLEOTIDE SEQUENCE</scope>
    <source>
        <strain evidence="2">IBT 34128</strain>
    </source>
</reference>
<accession>A0A9W9K719</accession>
<protein>
    <submittedName>
        <fullName evidence="2">Uncharacterized protein</fullName>
    </submittedName>
</protein>
<dbReference type="RefSeq" id="XP_056511025.1">
    <property type="nucleotide sequence ID" value="XM_056655412.1"/>
</dbReference>
<dbReference type="AlphaFoldDB" id="A0A9W9K719"/>
<evidence type="ECO:0000313" key="2">
    <source>
        <dbReference type="EMBL" id="KAJ5095474.1"/>
    </source>
</evidence>
<organism evidence="2 3">
    <name type="scientific">Penicillium alfredii</name>
    <dbReference type="NCBI Taxonomy" id="1506179"/>
    <lineage>
        <taxon>Eukaryota</taxon>
        <taxon>Fungi</taxon>
        <taxon>Dikarya</taxon>
        <taxon>Ascomycota</taxon>
        <taxon>Pezizomycotina</taxon>
        <taxon>Eurotiomycetes</taxon>
        <taxon>Eurotiomycetidae</taxon>
        <taxon>Eurotiales</taxon>
        <taxon>Aspergillaceae</taxon>
        <taxon>Penicillium</taxon>
    </lineage>
</organism>
<evidence type="ECO:0000313" key="3">
    <source>
        <dbReference type="Proteomes" id="UP001141434"/>
    </source>
</evidence>
<reference evidence="2" key="2">
    <citation type="journal article" date="2023" name="IMA Fungus">
        <title>Comparative genomic study of the Penicillium genus elucidates a diverse pangenome and 15 lateral gene transfer events.</title>
        <authorList>
            <person name="Petersen C."/>
            <person name="Sorensen T."/>
            <person name="Nielsen M.R."/>
            <person name="Sondergaard T.E."/>
            <person name="Sorensen J.L."/>
            <person name="Fitzpatrick D.A."/>
            <person name="Frisvad J.C."/>
            <person name="Nielsen K.L."/>
        </authorList>
    </citation>
    <scope>NUCLEOTIDE SEQUENCE</scope>
    <source>
        <strain evidence="2">IBT 34128</strain>
    </source>
</reference>
<sequence length="200" mass="22405">MPPGTTNAKGPKPRTTPVRRPKRRQVLSNSERELRAWKDFIPHATTRPLGTGLSWFFQTAKQLIKIDIGILQDVIQSLASEGGLRCMQELVQQNFEAMSSQLKNTVFNMQVLPFLETVSHPDVLWSLVLEQSVGTIYNFLFGIGGARAAPLLNYICEILEASKRDESGAWRLEVSLLVFSRIVDLNSTALVQESLHTQAK</sequence>
<dbReference type="Proteomes" id="UP001141434">
    <property type="component" value="Unassembled WGS sequence"/>
</dbReference>
<comment type="caution">
    <text evidence="2">The sequence shown here is derived from an EMBL/GenBank/DDBJ whole genome shotgun (WGS) entry which is preliminary data.</text>
</comment>
<proteinExistence type="predicted"/>
<feature type="region of interest" description="Disordered" evidence="1">
    <location>
        <begin position="1"/>
        <end position="30"/>
    </location>
</feature>